<proteinExistence type="inferred from homology"/>
<feature type="active site" evidence="6">
    <location>
        <position position="172"/>
    </location>
</feature>
<dbReference type="SUPFAM" id="SSF53474">
    <property type="entry name" value="alpha/beta-Hydrolases"/>
    <property type="match status" value="1"/>
</dbReference>
<name>A0A4Y2CRY3_ARAVE</name>
<feature type="region of interest" description="Disordered" evidence="7">
    <location>
        <begin position="266"/>
        <end position="291"/>
    </location>
</feature>
<gene>
    <name evidence="9" type="primary">Ppme1</name>
    <name evidence="9" type="ORF">AVEN_266374_1</name>
</gene>
<evidence type="ECO:0000313" key="9">
    <source>
        <dbReference type="EMBL" id="GBM06428.1"/>
    </source>
</evidence>
<evidence type="ECO:0000256" key="3">
    <source>
        <dbReference type="ARBA" id="ARBA00022801"/>
    </source>
</evidence>
<evidence type="ECO:0000256" key="5">
    <source>
        <dbReference type="PIRNR" id="PIRNR022950"/>
    </source>
</evidence>
<feature type="active site" evidence="6">
    <location>
        <position position="147"/>
    </location>
</feature>
<dbReference type="PANTHER" id="PTHR14189:SF0">
    <property type="entry name" value="PROTEIN PHOSPHATASE METHYLESTERASE 1"/>
    <property type="match status" value="1"/>
</dbReference>
<evidence type="ECO:0000313" key="10">
    <source>
        <dbReference type="Proteomes" id="UP000499080"/>
    </source>
</evidence>
<keyword evidence="3 5" id="KW-0378">Hydrolase</keyword>
<dbReference type="EC" id="3.1.1.-" evidence="5"/>
<evidence type="ECO:0000256" key="1">
    <source>
        <dbReference type="ARBA" id="ARBA00008645"/>
    </source>
</evidence>
<sequence>MSTLAKEIMRSKLPPMYSGTTGLAARKINRRRDYTPVAWDKYFDTYRDVTISDGNSFRVYLKGSSGPLLLLLHGGGYSGLSWSLLSATISQLIECQVAALDFRGHGETHCVDEDDLSADRLSNDVGEVFRTLYGDEDQPSVILVGHSMGGAIAVHTVYKDLIPTVIGLVVIDVVEGTALDALQSMQSFLRSRPPSFNNLGTAIEWCVRSGQVRNVESAKVSMPGQLKNSVTGETATKDIHLQLSNEQAAVDILAPRQVPPSDSILEEAEEDEEHKAQNDSANAEQSNTFKIPNSPASSAKYVWRIELSKTENFWTGWFEGLSNMFLSSSIPKLLLLAGVDRLDKDLTIGQMQGKFQMQVLPQCGHAVHEDDPEKIYETIFKVSKNETYFQILDLENKSKTKEKDRVMTLQIQNLANG</sequence>
<dbReference type="OrthoDB" id="194865at2759"/>
<comment type="similarity">
    <text evidence="1 5">Belongs to the AB hydrolase superfamily.</text>
</comment>
<protein>
    <recommendedName>
        <fullName evidence="5">Protein phosphatase methylesterase 1</fullName>
        <shortName evidence="5">PME-1</shortName>
        <ecNumber evidence="5">3.1.1.-</ecNumber>
    </recommendedName>
</protein>
<dbReference type="EMBL" id="BGPR01000228">
    <property type="protein sequence ID" value="GBM06428.1"/>
    <property type="molecule type" value="Genomic_DNA"/>
</dbReference>
<feature type="compositionally biased region" description="Polar residues" evidence="7">
    <location>
        <begin position="278"/>
        <end position="291"/>
    </location>
</feature>
<feature type="active site" evidence="6">
    <location>
        <position position="365"/>
    </location>
</feature>
<dbReference type="AlphaFoldDB" id="A0A4Y2CRY3"/>
<dbReference type="Pfam" id="PF12697">
    <property type="entry name" value="Abhydrolase_6"/>
    <property type="match status" value="1"/>
</dbReference>
<feature type="domain" description="AB hydrolase-1" evidence="8">
    <location>
        <begin position="69"/>
        <end position="377"/>
    </location>
</feature>
<reference evidence="9 10" key="1">
    <citation type="journal article" date="2019" name="Sci. Rep.">
        <title>Orb-weaving spider Araneus ventricosus genome elucidates the spidroin gene catalogue.</title>
        <authorList>
            <person name="Kono N."/>
            <person name="Nakamura H."/>
            <person name="Ohtoshi R."/>
            <person name="Moran D.A.P."/>
            <person name="Shinohara A."/>
            <person name="Yoshida Y."/>
            <person name="Fujiwara M."/>
            <person name="Mori M."/>
            <person name="Tomita M."/>
            <person name="Arakawa K."/>
        </authorList>
    </citation>
    <scope>NUCLEOTIDE SEQUENCE [LARGE SCALE GENOMIC DNA]</scope>
</reference>
<keyword evidence="2 5" id="KW-0719">Serine esterase</keyword>
<accession>A0A4Y2CRY3</accession>
<dbReference type="Gene3D" id="3.40.50.1820">
    <property type="entry name" value="alpha/beta hydrolase"/>
    <property type="match status" value="1"/>
</dbReference>
<evidence type="ECO:0000259" key="8">
    <source>
        <dbReference type="Pfam" id="PF12697"/>
    </source>
</evidence>
<evidence type="ECO:0000256" key="6">
    <source>
        <dbReference type="PIRSR" id="PIRSR022950-1"/>
    </source>
</evidence>
<dbReference type="InterPro" id="IPR000073">
    <property type="entry name" value="AB_hydrolase_1"/>
</dbReference>
<dbReference type="PANTHER" id="PTHR14189">
    <property type="entry name" value="PROTEIN PHOSPHATASE METHYLESTERASE-1 RELATED"/>
    <property type="match status" value="1"/>
</dbReference>
<comment type="function">
    <text evidence="5">Demethylates proteins that have been reversibly carboxymethylated.</text>
</comment>
<keyword evidence="10" id="KW-1185">Reference proteome</keyword>
<dbReference type="GO" id="GO:0051723">
    <property type="term" value="F:protein methylesterase activity"/>
    <property type="evidence" value="ECO:0007669"/>
    <property type="project" value="UniProtKB-EC"/>
</dbReference>
<evidence type="ECO:0000256" key="2">
    <source>
        <dbReference type="ARBA" id="ARBA00022487"/>
    </source>
</evidence>
<evidence type="ECO:0000256" key="7">
    <source>
        <dbReference type="SAM" id="MobiDB-lite"/>
    </source>
</evidence>
<dbReference type="PIRSF" id="PIRSF022950">
    <property type="entry name" value="PPase_methylesterase_euk"/>
    <property type="match status" value="1"/>
</dbReference>
<comment type="catalytic activity">
    <reaction evidence="4">
        <text>[phosphatase 2A protein]-C-terminal L-leucine methyl ester + H2O = [phosphatase 2A protein]-C-terminal L-leucine + methanol + H(+)</text>
        <dbReference type="Rhea" id="RHEA:48548"/>
        <dbReference type="Rhea" id="RHEA-COMP:12134"/>
        <dbReference type="Rhea" id="RHEA-COMP:12135"/>
        <dbReference type="ChEBI" id="CHEBI:15377"/>
        <dbReference type="ChEBI" id="CHEBI:15378"/>
        <dbReference type="ChEBI" id="CHEBI:17790"/>
        <dbReference type="ChEBI" id="CHEBI:90516"/>
        <dbReference type="ChEBI" id="CHEBI:90517"/>
        <dbReference type="EC" id="3.1.1.89"/>
    </reaction>
</comment>
<dbReference type="InterPro" id="IPR029058">
    <property type="entry name" value="AB_hydrolase_fold"/>
</dbReference>
<dbReference type="InterPro" id="IPR016812">
    <property type="entry name" value="PPase_methylesterase_euk"/>
</dbReference>
<comment type="caution">
    <text evidence="9">The sequence shown here is derived from an EMBL/GenBank/DDBJ whole genome shotgun (WGS) entry which is preliminary data.</text>
</comment>
<evidence type="ECO:0000256" key="4">
    <source>
        <dbReference type="ARBA" id="ARBA00049203"/>
    </source>
</evidence>
<dbReference type="Proteomes" id="UP000499080">
    <property type="component" value="Unassembled WGS sequence"/>
</dbReference>
<organism evidence="9 10">
    <name type="scientific">Araneus ventricosus</name>
    <name type="common">Orbweaver spider</name>
    <name type="synonym">Epeira ventricosa</name>
    <dbReference type="NCBI Taxonomy" id="182803"/>
    <lineage>
        <taxon>Eukaryota</taxon>
        <taxon>Metazoa</taxon>
        <taxon>Ecdysozoa</taxon>
        <taxon>Arthropoda</taxon>
        <taxon>Chelicerata</taxon>
        <taxon>Arachnida</taxon>
        <taxon>Araneae</taxon>
        <taxon>Araneomorphae</taxon>
        <taxon>Entelegynae</taxon>
        <taxon>Araneoidea</taxon>
        <taxon>Araneidae</taxon>
        <taxon>Araneus</taxon>
    </lineage>
</organism>